<comment type="subcellular location">
    <subcellularLocation>
        <location evidence="1">Membrane</location>
        <topology evidence="1">Multi-pass membrane protein</topology>
    </subcellularLocation>
</comment>
<feature type="transmembrane region" description="Helical" evidence="5">
    <location>
        <begin position="413"/>
        <end position="432"/>
    </location>
</feature>
<reference evidence="7 8" key="1">
    <citation type="submission" date="2016-10" db="EMBL/GenBank/DDBJ databases">
        <authorList>
            <person name="de Groot N.N."/>
        </authorList>
    </citation>
    <scope>NUCLEOTIDE SEQUENCE [LARGE SCALE GENOMIC DNA]</scope>
    <source>
        <strain evidence="7 8">DSM 43067</strain>
    </source>
</reference>
<feature type="transmembrane region" description="Helical" evidence="5">
    <location>
        <begin position="62"/>
        <end position="83"/>
    </location>
</feature>
<feature type="transmembrane region" description="Helical" evidence="5">
    <location>
        <begin position="292"/>
        <end position="314"/>
    </location>
</feature>
<evidence type="ECO:0000313" key="8">
    <source>
        <dbReference type="Proteomes" id="UP000183413"/>
    </source>
</evidence>
<dbReference type="PIRSF" id="PIRSF006060">
    <property type="entry name" value="AA_transporter"/>
    <property type="match status" value="1"/>
</dbReference>
<name>A0A1I5PFM2_9ACTN</name>
<feature type="transmembrane region" description="Helical" evidence="5">
    <location>
        <begin position="374"/>
        <end position="401"/>
    </location>
</feature>
<dbReference type="PANTHER" id="PTHR42770">
    <property type="entry name" value="AMINO ACID TRANSPORTER-RELATED"/>
    <property type="match status" value="1"/>
</dbReference>
<dbReference type="Gene3D" id="1.20.1740.10">
    <property type="entry name" value="Amino acid/polyamine transporter I"/>
    <property type="match status" value="1"/>
</dbReference>
<evidence type="ECO:0000256" key="5">
    <source>
        <dbReference type="SAM" id="Phobius"/>
    </source>
</evidence>
<feature type="transmembrane region" description="Helical" evidence="5">
    <location>
        <begin position="31"/>
        <end position="56"/>
    </location>
</feature>
<sequence>MTQHTPNTRATAQESRPAVGLNQAALGTPEVVFQAISHLGPAIGVIIVAPVIAGLVGASMPLLMLLAMAAVLLTGAGVAMLAAKLPSAGGYYSYVSHGLGKRSGFVTSWAYFLYDPLIPTLLILITSGILQPAIKSGWGIDIPWWLIMTVLMTLVYVMTLRGVKLSANVTMALGAAECVIMVVFGIWTMIHTGGAAFAAGPFEWPDTGGDLHPVFLAFAFGVLLFTGFESAAPLAEETRDPRRAIPRTVLVSIVVVGLVWAFSGYSAVVGWEGDIAAMGTGDNPFFVIADDLAGWAWIVLALALLNSAIAGALAGQNAGARVLYALGRANVFPAALGRVHRTYRTPALALTLIYVLNLALSFALGGWLGPVAAFSFIGLFVTLGVIVLYVMGNIAVVRLFWTRFRAEFNPLKHVLVPLLASAVLVVGLYYSLVPWPDWPLNLAVIIVACWLCLGVLLAFALGKTRRDALDQAAQLMFSDDTAEADDPGARA</sequence>
<dbReference type="RefSeq" id="WP_075023249.1">
    <property type="nucleotide sequence ID" value="NZ_FOVH01000013.1"/>
</dbReference>
<feature type="transmembrane region" description="Helical" evidence="5">
    <location>
        <begin position="438"/>
        <end position="461"/>
    </location>
</feature>
<feature type="domain" description="Amino acid permease/ SLC12A" evidence="6">
    <location>
        <begin position="31"/>
        <end position="458"/>
    </location>
</feature>
<proteinExistence type="predicted"/>
<evidence type="ECO:0000313" key="7">
    <source>
        <dbReference type="EMBL" id="SFP32908.1"/>
    </source>
</evidence>
<keyword evidence="3 5" id="KW-1133">Transmembrane helix</keyword>
<keyword evidence="8" id="KW-1185">Reference proteome</keyword>
<evidence type="ECO:0000259" key="6">
    <source>
        <dbReference type="Pfam" id="PF00324"/>
    </source>
</evidence>
<evidence type="ECO:0000256" key="2">
    <source>
        <dbReference type="ARBA" id="ARBA00022692"/>
    </source>
</evidence>
<dbReference type="STRING" id="1993.SAMN04489713_113125"/>
<keyword evidence="2 5" id="KW-0812">Transmembrane</keyword>
<dbReference type="EMBL" id="FOVH01000013">
    <property type="protein sequence ID" value="SFP32908.1"/>
    <property type="molecule type" value="Genomic_DNA"/>
</dbReference>
<keyword evidence="4 5" id="KW-0472">Membrane</keyword>
<evidence type="ECO:0000256" key="3">
    <source>
        <dbReference type="ARBA" id="ARBA00022989"/>
    </source>
</evidence>
<dbReference type="eggNOG" id="COG0531">
    <property type="taxonomic scope" value="Bacteria"/>
</dbReference>
<feature type="transmembrane region" description="Helical" evidence="5">
    <location>
        <begin position="249"/>
        <end position="272"/>
    </location>
</feature>
<gene>
    <name evidence="7" type="ORF">SAMN04489713_113125</name>
</gene>
<accession>A0A1I5PFM2</accession>
<dbReference type="InParanoid" id="A0A1I5PFM2"/>
<feature type="transmembrane region" description="Helical" evidence="5">
    <location>
        <begin position="104"/>
        <end position="130"/>
    </location>
</feature>
<dbReference type="GO" id="GO:0016020">
    <property type="term" value="C:membrane"/>
    <property type="evidence" value="ECO:0007669"/>
    <property type="project" value="UniProtKB-SubCell"/>
</dbReference>
<feature type="transmembrane region" description="Helical" evidence="5">
    <location>
        <begin position="172"/>
        <end position="199"/>
    </location>
</feature>
<feature type="transmembrane region" description="Helical" evidence="5">
    <location>
        <begin position="142"/>
        <end position="160"/>
    </location>
</feature>
<evidence type="ECO:0000256" key="1">
    <source>
        <dbReference type="ARBA" id="ARBA00004141"/>
    </source>
</evidence>
<evidence type="ECO:0000256" key="4">
    <source>
        <dbReference type="ARBA" id="ARBA00023136"/>
    </source>
</evidence>
<dbReference type="GO" id="GO:0055085">
    <property type="term" value="P:transmembrane transport"/>
    <property type="evidence" value="ECO:0007669"/>
    <property type="project" value="InterPro"/>
</dbReference>
<protein>
    <submittedName>
        <fullName evidence="7">Amino acid transporter</fullName>
    </submittedName>
</protein>
<dbReference type="AlphaFoldDB" id="A0A1I5PFM2"/>
<dbReference type="InterPro" id="IPR004841">
    <property type="entry name" value="AA-permease/SLC12A_dom"/>
</dbReference>
<feature type="transmembrane region" description="Helical" evidence="5">
    <location>
        <begin position="347"/>
        <end position="368"/>
    </location>
</feature>
<dbReference type="Pfam" id="PF00324">
    <property type="entry name" value="AA_permease"/>
    <property type="match status" value="1"/>
</dbReference>
<dbReference type="PANTHER" id="PTHR42770:SF16">
    <property type="entry name" value="AMINO ACID PERMEASE"/>
    <property type="match status" value="1"/>
</dbReference>
<feature type="transmembrane region" description="Helical" evidence="5">
    <location>
        <begin position="211"/>
        <end position="228"/>
    </location>
</feature>
<dbReference type="Proteomes" id="UP000183413">
    <property type="component" value="Unassembled WGS sequence"/>
</dbReference>
<dbReference type="InterPro" id="IPR050367">
    <property type="entry name" value="APC_superfamily"/>
</dbReference>
<organism evidence="7 8">
    <name type="scientific">Actinomadura madurae</name>
    <dbReference type="NCBI Taxonomy" id="1993"/>
    <lineage>
        <taxon>Bacteria</taxon>
        <taxon>Bacillati</taxon>
        <taxon>Actinomycetota</taxon>
        <taxon>Actinomycetes</taxon>
        <taxon>Streptosporangiales</taxon>
        <taxon>Thermomonosporaceae</taxon>
        <taxon>Actinomadura</taxon>
    </lineage>
</organism>